<evidence type="ECO:0000259" key="1">
    <source>
        <dbReference type="Pfam" id="PF01230"/>
    </source>
</evidence>
<evidence type="ECO:0000313" key="2">
    <source>
        <dbReference type="EMBL" id="SVB32348.1"/>
    </source>
</evidence>
<reference evidence="2" key="1">
    <citation type="submission" date="2018-05" db="EMBL/GenBank/DDBJ databases">
        <authorList>
            <person name="Lanie J.A."/>
            <person name="Ng W.-L."/>
            <person name="Kazmierczak K.M."/>
            <person name="Andrzejewski T.M."/>
            <person name="Davidsen T.M."/>
            <person name="Wayne K.J."/>
            <person name="Tettelin H."/>
            <person name="Glass J.I."/>
            <person name="Rusch D."/>
            <person name="Podicherti R."/>
            <person name="Tsui H.-C.T."/>
            <person name="Winkler M.E."/>
        </authorList>
    </citation>
    <scope>NUCLEOTIDE SEQUENCE</scope>
</reference>
<dbReference type="InterPro" id="IPR036265">
    <property type="entry name" value="HIT-like_sf"/>
</dbReference>
<feature type="non-terminal residue" evidence="2">
    <location>
        <position position="1"/>
    </location>
</feature>
<gene>
    <name evidence="2" type="ORF">METZ01_LOCUS185202</name>
</gene>
<accession>A0A382D1N7</accession>
<protein>
    <recommendedName>
        <fullName evidence="1">HIT domain-containing protein</fullName>
    </recommendedName>
</protein>
<dbReference type="Gene3D" id="3.30.428.10">
    <property type="entry name" value="HIT-like"/>
    <property type="match status" value="1"/>
</dbReference>
<dbReference type="InterPro" id="IPR011146">
    <property type="entry name" value="HIT-like"/>
</dbReference>
<dbReference type="Pfam" id="PF01230">
    <property type="entry name" value="HIT"/>
    <property type="match status" value="1"/>
</dbReference>
<proteinExistence type="predicted"/>
<sequence>VFCRIISGDSTAKWEKHPTNQANAVCFHNRLKWAEVMLLVVPVKHMTQGELWSSNTLIECARLAVEMGDKHCSQHGYRLIANFGRKAHQSQIHAHIHVVSGISRQVKESTFKSHINKRNDLVMEEYSIEETPFTARISSSTDTNQREMWSTELINTAAQEALKLSKQRTPKGYRLMASFDPSKNSLCAGNNPSELFLMGGGQLGLYV</sequence>
<dbReference type="EMBL" id="UINC01037206">
    <property type="protein sequence ID" value="SVB32348.1"/>
    <property type="molecule type" value="Genomic_DNA"/>
</dbReference>
<dbReference type="GO" id="GO:0003824">
    <property type="term" value="F:catalytic activity"/>
    <property type="evidence" value="ECO:0007669"/>
    <property type="project" value="InterPro"/>
</dbReference>
<organism evidence="2">
    <name type="scientific">marine metagenome</name>
    <dbReference type="NCBI Taxonomy" id="408172"/>
    <lineage>
        <taxon>unclassified sequences</taxon>
        <taxon>metagenomes</taxon>
        <taxon>ecological metagenomes</taxon>
    </lineage>
</organism>
<dbReference type="SUPFAM" id="SSF54197">
    <property type="entry name" value="HIT-like"/>
    <property type="match status" value="1"/>
</dbReference>
<feature type="domain" description="HIT" evidence="1">
    <location>
        <begin position="25"/>
        <end position="101"/>
    </location>
</feature>
<dbReference type="AlphaFoldDB" id="A0A382D1N7"/>
<name>A0A382D1N7_9ZZZZ</name>